<keyword evidence="2" id="KW-0229">DNA integration</keyword>
<gene>
    <name evidence="6" type="ORF">EDC63_10620</name>
</gene>
<dbReference type="InterPro" id="IPR025166">
    <property type="entry name" value="Integrase_DNA_bind_dom"/>
</dbReference>
<dbReference type="CDD" id="cd00796">
    <property type="entry name" value="INT_Rci_Hp1_C"/>
    <property type="match status" value="1"/>
</dbReference>
<evidence type="ECO:0000256" key="4">
    <source>
        <dbReference type="ARBA" id="ARBA00023172"/>
    </source>
</evidence>
<dbReference type="SUPFAM" id="SSF56349">
    <property type="entry name" value="DNA breaking-rejoining enzymes"/>
    <property type="match status" value="1"/>
</dbReference>
<evidence type="ECO:0000256" key="2">
    <source>
        <dbReference type="ARBA" id="ARBA00022908"/>
    </source>
</evidence>
<protein>
    <submittedName>
        <fullName evidence="6">Site-specific recombinase XerD</fullName>
    </submittedName>
</protein>
<comment type="similarity">
    <text evidence="1">Belongs to the 'phage' integrase family.</text>
</comment>
<dbReference type="AlphaFoldDB" id="A0A4V2W247"/>
<dbReference type="PANTHER" id="PTHR30629:SF2">
    <property type="entry name" value="PROPHAGE INTEGRASE INTS-RELATED"/>
    <property type="match status" value="1"/>
</dbReference>
<dbReference type="Pfam" id="PF00589">
    <property type="entry name" value="Phage_integrase"/>
    <property type="match status" value="1"/>
</dbReference>
<accession>A0A4V2W247</accession>
<dbReference type="Gene3D" id="1.10.150.130">
    <property type="match status" value="1"/>
</dbReference>
<dbReference type="OrthoDB" id="9775880at2"/>
<dbReference type="InterPro" id="IPR013762">
    <property type="entry name" value="Integrase-like_cat_sf"/>
</dbReference>
<dbReference type="InterPro" id="IPR010998">
    <property type="entry name" value="Integrase_recombinase_N"/>
</dbReference>
<dbReference type="Pfam" id="PF13356">
    <property type="entry name" value="Arm-DNA-bind_3"/>
    <property type="match status" value="1"/>
</dbReference>
<dbReference type="EMBL" id="SMCO01000006">
    <property type="protein sequence ID" value="TCV86659.1"/>
    <property type="molecule type" value="Genomic_DNA"/>
</dbReference>
<dbReference type="RefSeq" id="WP_124948085.1">
    <property type="nucleotide sequence ID" value="NZ_BHVT01000076.1"/>
</dbReference>
<sequence>MPIVKLDSNFISNNLKTPDNVSRIEMCCSELKGFYVEVRATSQGQGTFYLRSKNIAGKTCHQHIGRTTDISLTDARKQAKILKAEIALGADPRGQEKARKEILLFSDFFENHYLPYVIPRKRSWKRDEELYRLRIKGVLGSKRLNTITRLAIQNFHSALKAEGLAAATCNHHVKLIKHSLNLAIDWDMLEINPAARIPLFFEDNKKENYLDDEQLQSLLAVLYSDPDHMASRIALFLLSTGCRLNEALSAKWSDVDMVKRIFIVRAINSKSKRLRSVPLNDSALAVLSQLDTEETFDYLFINLKTEKPITSINRTWTRLRNRAGLPHLRIHDLRHMYASFLVNSGRQIYEIKQILGHADIKTTERYAHLSTKTLQNAADSASLMIRRGIKPSV</sequence>
<dbReference type="InterPro" id="IPR004107">
    <property type="entry name" value="Integrase_SAM-like_N"/>
</dbReference>
<dbReference type="PROSITE" id="PS51898">
    <property type="entry name" value="TYR_RECOMBINASE"/>
    <property type="match status" value="1"/>
</dbReference>
<dbReference type="GO" id="GO:0003677">
    <property type="term" value="F:DNA binding"/>
    <property type="evidence" value="ECO:0007669"/>
    <property type="project" value="UniProtKB-KW"/>
</dbReference>
<organism evidence="6 7">
    <name type="scientific">Sulfurirhabdus autotrophica</name>
    <dbReference type="NCBI Taxonomy" id="1706046"/>
    <lineage>
        <taxon>Bacteria</taxon>
        <taxon>Pseudomonadati</taxon>
        <taxon>Pseudomonadota</taxon>
        <taxon>Betaproteobacteria</taxon>
        <taxon>Nitrosomonadales</taxon>
        <taxon>Sulfuricellaceae</taxon>
        <taxon>Sulfurirhabdus</taxon>
    </lineage>
</organism>
<keyword evidence="4" id="KW-0233">DNA recombination</keyword>
<dbReference type="GO" id="GO:0006310">
    <property type="term" value="P:DNA recombination"/>
    <property type="evidence" value="ECO:0007669"/>
    <property type="project" value="UniProtKB-KW"/>
</dbReference>
<evidence type="ECO:0000313" key="6">
    <source>
        <dbReference type="EMBL" id="TCV86659.1"/>
    </source>
</evidence>
<feature type="domain" description="Tyr recombinase" evidence="5">
    <location>
        <begin position="205"/>
        <end position="379"/>
    </location>
</feature>
<evidence type="ECO:0000256" key="3">
    <source>
        <dbReference type="ARBA" id="ARBA00023125"/>
    </source>
</evidence>
<dbReference type="InterPro" id="IPR002104">
    <property type="entry name" value="Integrase_catalytic"/>
</dbReference>
<proteinExistence type="inferred from homology"/>
<evidence type="ECO:0000259" key="5">
    <source>
        <dbReference type="PROSITE" id="PS51898"/>
    </source>
</evidence>
<comment type="caution">
    <text evidence="6">The sequence shown here is derived from an EMBL/GenBank/DDBJ whole genome shotgun (WGS) entry which is preliminary data.</text>
</comment>
<dbReference type="InterPro" id="IPR038488">
    <property type="entry name" value="Integrase_DNA-bd_sf"/>
</dbReference>
<dbReference type="Proteomes" id="UP000295367">
    <property type="component" value="Unassembled WGS sequence"/>
</dbReference>
<dbReference type="Pfam" id="PF14659">
    <property type="entry name" value="Phage_int_SAM_3"/>
    <property type="match status" value="1"/>
</dbReference>
<dbReference type="InterPro" id="IPR011010">
    <property type="entry name" value="DNA_brk_join_enz"/>
</dbReference>
<name>A0A4V2W247_9PROT</name>
<keyword evidence="3" id="KW-0238">DNA-binding</keyword>
<dbReference type="InterPro" id="IPR050808">
    <property type="entry name" value="Phage_Integrase"/>
</dbReference>
<dbReference type="PANTHER" id="PTHR30629">
    <property type="entry name" value="PROPHAGE INTEGRASE"/>
    <property type="match status" value="1"/>
</dbReference>
<evidence type="ECO:0000313" key="7">
    <source>
        <dbReference type="Proteomes" id="UP000295367"/>
    </source>
</evidence>
<evidence type="ECO:0000256" key="1">
    <source>
        <dbReference type="ARBA" id="ARBA00008857"/>
    </source>
</evidence>
<dbReference type="Gene3D" id="1.10.443.10">
    <property type="entry name" value="Intergrase catalytic core"/>
    <property type="match status" value="1"/>
</dbReference>
<keyword evidence="7" id="KW-1185">Reference proteome</keyword>
<dbReference type="Gene3D" id="3.30.160.390">
    <property type="entry name" value="Integrase, DNA-binding domain"/>
    <property type="match status" value="1"/>
</dbReference>
<reference evidence="6 7" key="1">
    <citation type="submission" date="2019-03" db="EMBL/GenBank/DDBJ databases">
        <title>Genomic Encyclopedia of Type Strains, Phase IV (KMG-IV): sequencing the most valuable type-strain genomes for metagenomic binning, comparative biology and taxonomic classification.</title>
        <authorList>
            <person name="Goeker M."/>
        </authorList>
    </citation>
    <scope>NUCLEOTIDE SEQUENCE [LARGE SCALE GENOMIC DNA]</scope>
    <source>
        <strain evidence="6 7">DSM 100309</strain>
    </source>
</reference>
<dbReference type="GO" id="GO:0015074">
    <property type="term" value="P:DNA integration"/>
    <property type="evidence" value="ECO:0007669"/>
    <property type="project" value="UniProtKB-KW"/>
</dbReference>